<reference evidence="6" key="1">
    <citation type="submission" date="2017-05" db="EMBL/GenBank/DDBJ databases">
        <authorList>
            <person name="Sharma S."/>
            <person name="Sidhu C."/>
            <person name="Pinnaka A.K."/>
        </authorList>
    </citation>
    <scope>NUCLEOTIDE SEQUENCE [LARGE SCALE GENOMIC DNA]</scope>
    <source>
        <strain evidence="6">AK93</strain>
    </source>
</reference>
<dbReference type="PROSITE" id="PS50110">
    <property type="entry name" value="RESPONSE_REGULATORY"/>
    <property type="match status" value="1"/>
</dbReference>
<dbReference type="PROSITE" id="PS00622">
    <property type="entry name" value="HTH_LUXR_1"/>
    <property type="match status" value="1"/>
</dbReference>
<dbReference type="PRINTS" id="PR00038">
    <property type="entry name" value="HTHLUXR"/>
</dbReference>
<dbReference type="Gene3D" id="3.40.50.2300">
    <property type="match status" value="1"/>
</dbReference>
<dbReference type="Proteomes" id="UP000256763">
    <property type="component" value="Unassembled WGS sequence"/>
</dbReference>
<evidence type="ECO:0000256" key="2">
    <source>
        <dbReference type="PROSITE-ProRule" id="PRU00169"/>
    </source>
</evidence>
<dbReference type="Pfam" id="PF00072">
    <property type="entry name" value="Response_reg"/>
    <property type="match status" value="1"/>
</dbReference>
<keyword evidence="1" id="KW-0238">DNA-binding</keyword>
<dbReference type="EMBL" id="NFZW01000015">
    <property type="protein sequence ID" value="RFA34608.1"/>
    <property type="molecule type" value="Genomic_DNA"/>
</dbReference>
<evidence type="ECO:0008006" key="7">
    <source>
        <dbReference type="Google" id="ProtNLM"/>
    </source>
</evidence>
<dbReference type="InterPro" id="IPR001789">
    <property type="entry name" value="Sig_transdc_resp-reg_receiver"/>
</dbReference>
<dbReference type="RefSeq" id="WP_116302803.1">
    <property type="nucleotide sequence ID" value="NZ_NFZV01000014.1"/>
</dbReference>
<dbReference type="GO" id="GO:0000160">
    <property type="term" value="P:phosphorelay signal transduction system"/>
    <property type="evidence" value="ECO:0007669"/>
    <property type="project" value="InterPro"/>
</dbReference>
<dbReference type="GO" id="GO:0003677">
    <property type="term" value="F:DNA binding"/>
    <property type="evidence" value="ECO:0007669"/>
    <property type="project" value="UniProtKB-KW"/>
</dbReference>
<feature type="domain" description="Response regulatory" evidence="4">
    <location>
        <begin position="9"/>
        <end position="125"/>
    </location>
</feature>
<dbReference type="Pfam" id="PF00196">
    <property type="entry name" value="GerE"/>
    <property type="match status" value="1"/>
</dbReference>
<gene>
    <name evidence="5" type="ORF">CAL65_14680</name>
</gene>
<proteinExistence type="predicted"/>
<feature type="domain" description="HTH luxR-type" evidence="3">
    <location>
        <begin position="153"/>
        <end position="218"/>
    </location>
</feature>
<dbReference type="InterPro" id="IPR011006">
    <property type="entry name" value="CheY-like_superfamily"/>
</dbReference>
<organism evidence="5 6">
    <name type="scientific">Alkalilimnicola ehrlichii</name>
    <dbReference type="NCBI Taxonomy" id="351052"/>
    <lineage>
        <taxon>Bacteria</taxon>
        <taxon>Pseudomonadati</taxon>
        <taxon>Pseudomonadota</taxon>
        <taxon>Gammaproteobacteria</taxon>
        <taxon>Chromatiales</taxon>
        <taxon>Ectothiorhodospiraceae</taxon>
        <taxon>Alkalilimnicola</taxon>
    </lineage>
</organism>
<dbReference type="InterPro" id="IPR016032">
    <property type="entry name" value="Sig_transdc_resp-reg_C-effctor"/>
</dbReference>
<dbReference type="CDD" id="cd06170">
    <property type="entry name" value="LuxR_C_like"/>
    <property type="match status" value="1"/>
</dbReference>
<sequence>MGGEQKEHAVVVVDGDCRRQRTYRCMISTHPGLNLLWVAGSYDEALQLLEENSSCVMVIDLALADGDALELIRVVERRRSDMRVVAVAGQFDARKALAAFAAGARGYVLRDSELVNVAEAAVQVAQGYSPLDPLVAGYVLAELRRLGSKAESKERLDAPLTRREREVLCLLVKGLAYGEVANTLGLSINTVCSHIKNIYRKLGVRSRSEAVYEVMAAGVRDVYI</sequence>
<evidence type="ECO:0000259" key="3">
    <source>
        <dbReference type="PROSITE" id="PS50043"/>
    </source>
</evidence>
<feature type="modified residue" description="4-aspartylphosphate" evidence="2">
    <location>
        <position position="60"/>
    </location>
</feature>
<dbReference type="PROSITE" id="PS50043">
    <property type="entry name" value="HTH_LUXR_2"/>
    <property type="match status" value="1"/>
</dbReference>
<keyword evidence="6" id="KW-1185">Reference proteome</keyword>
<protein>
    <recommendedName>
        <fullName evidence="7">DNA-binding response regulator</fullName>
    </recommendedName>
</protein>
<accession>A0A3E0WP72</accession>
<dbReference type="SMART" id="SM00421">
    <property type="entry name" value="HTH_LUXR"/>
    <property type="match status" value="1"/>
</dbReference>
<dbReference type="SUPFAM" id="SSF52172">
    <property type="entry name" value="CheY-like"/>
    <property type="match status" value="1"/>
</dbReference>
<dbReference type="InterPro" id="IPR000792">
    <property type="entry name" value="Tscrpt_reg_LuxR_C"/>
</dbReference>
<evidence type="ECO:0000256" key="1">
    <source>
        <dbReference type="ARBA" id="ARBA00023125"/>
    </source>
</evidence>
<dbReference type="GO" id="GO:0006355">
    <property type="term" value="P:regulation of DNA-templated transcription"/>
    <property type="evidence" value="ECO:0007669"/>
    <property type="project" value="InterPro"/>
</dbReference>
<dbReference type="OrthoDB" id="9814495at2"/>
<dbReference type="SUPFAM" id="SSF46894">
    <property type="entry name" value="C-terminal effector domain of the bipartite response regulators"/>
    <property type="match status" value="1"/>
</dbReference>
<evidence type="ECO:0000313" key="5">
    <source>
        <dbReference type="EMBL" id="RFA34608.1"/>
    </source>
</evidence>
<name>A0A3E0WP72_9GAMM</name>
<evidence type="ECO:0000259" key="4">
    <source>
        <dbReference type="PROSITE" id="PS50110"/>
    </source>
</evidence>
<keyword evidence="2" id="KW-0597">Phosphoprotein</keyword>
<dbReference type="AlphaFoldDB" id="A0A3E0WP72"/>
<dbReference type="InterPro" id="IPR039420">
    <property type="entry name" value="WalR-like"/>
</dbReference>
<comment type="caution">
    <text evidence="5">The sequence shown here is derived from an EMBL/GenBank/DDBJ whole genome shotgun (WGS) entry which is preliminary data.</text>
</comment>
<dbReference type="PANTHER" id="PTHR43214">
    <property type="entry name" value="TWO-COMPONENT RESPONSE REGULATOR"/>
    <property type="match status" value="1"/>
</dbReference>
<evidence type="ECO:0000313" key="6">
    <source>
        <dbReference type="Proteomes" id="UP000256763"/>
    </source>
</evidence>